<feature type="transmembrane region" description="Helical" evidence="1">
    <location>
        <begin position="12"/>
        <end position="34"/>
    </location>
</feature>
<evidence type="ECO:0000313" key="2">
    <source>
        <dbReference type="EMBL" id="MFD0852766.1"/>
    </source>
</evidence>
<reference evidence="3" key="1">
    <citation type="journal article" date="2019" name="Int. J. Syst. Evol. Microbiol.">
        <title>The Global Catalogue of Microorganisms (GCM) 10K type strain sequencing project: providing services to taxonomists for standard genome sequencing and annotation.</title>
        <authorList>
            <consortium name="The Broad Institute Genomics Platform"/>
            <consortium name="The Broad Institute Genome Sequencing Center for Infectious Disease"/>
            <person name="Wu L."/>
            <person name="Ma J."/>
        </authorList>
    </citation>
    <scope>NUCLEOTIDE SEQUENCE [LARGE SCALE GENOMIC DNA]</scope>
    <source>
        <strain evidence="3">JCM 31696</strain>
    </source>
</reference>
<comment type="caution">
    <text evidence="2">The sequence shown here is derived from an EMBL/GenBank/DDBJ whole genome shotgun (WGS) entry which is preliminary data.</text>
</comment>
<protein>
    <recommendedName>
        <fullName evidence="4">Type VI secretion protein</fullName>
    </recommendedName>
</protein>
<evidence type="ECO:0000256" key="1">
    <source>
        <dbReference type="SAM" id="Phobius"/>
    </source>
</evidence>
<proteinExistence type="predicted"/>
<gene>
    <name evidence="2" type="ORF">ACFQ07_11050</name>
</gene>
<dbReference type="Proteomes" id="UP001597083">
    <property type="component" value="Unassembled WGS sequence"/>
</dbReference>
<keyword evidence="1" id="KW-0472">Membrane</keyword>
<sequence length="128" mass="13606">MSSSDDDDVYTFLFGVALVLVLLTGTSGFLVWLAGQLSGLLAGGGWPGSSPRDALGIAFAFVRDPGDPHGAWPSGAAAVMGPAWVFFLLLAALFALTAVGMFFLVRLILNARRHRPIRRLRLGFASGW</sequence>
<name>A0ABW3CGR1_9ACTN</name>
<dbReference type="EMBL" id="JBHTIR010001613">
    <property type="protein sequence ID" value="MFD0852766.1"/>
    <property type="molecule type" value="Genomic_DNA"/>
</dbReference>
<evidence type="ECO:0000313" key="3">
    <source>
        <dbReference type="Proteomes" id="UP001597083"/>
    </source>
</evidence>
<keyword evidence="3" id="KW-1185">Reference proteome</keyword>
<feature type="non-terminal residue" evidence="2">
    <location>
        <position position="128"/>
    </location>
</feature>
<accession>A0ABW3CGR1</accession>
<keyword evidence="1" id="KW-0812">Transmembrane</keyword>
<evidence type="ECO:0008006" key="4">
    <source>
        <dbReference type="Google" id="ProtNLM"/>
    </source>
</evidence>
<keyword evidence="1" id="KW-1133">Transmembrane helix</keyword>
<feature type="transmembrane region" description="Helical" evidence="1">
    <location>
        <begin position="83"/>
        <end position="109"/>
    </location>
</feature>
<organism evidence="2 3">
    <name type="scientific">Actinomadura adrarensis</name>
    <dbReference type="NCBI Taxonomy" id="1819600"/>
    <lineage>
        <taxon>Bacteria</taxon>
        <taxon>Bacillati</taxon>
        <taxon>Actinomycetota</taxon>
        <taxon>Actinomycetes</taxon>
        <taxon>Streptosporangiales</taxon>
        <taxon>Thermomonosporaceae</taxon>
        <taxon>Actinomadura</taxon>
    </lineage>
</organism>